<dbReference type="GO" id="GO:0005634">
    <property type="term" value="C:nucleus"/>
    <property type="evidence" value="ECO:0007669"/>
    <property type="project" value="TreeGrafter"/>
</dbReference>
<proteinExistence type="predicted"/>
<protein>
    <submittedName>
        <fullName evidence="2">Uncharacterized protein</fullName>
    </submittedName>
</protein>
<organism evidence="2 3">
    <name type="scientific">Eleutherodactylus coqui</name>
    <name type="common">Puerto Rican coqui</name>
    <dbReference type="NCBI Taxonomy" id="57060"/>
    <lineage>
        <taxon>Eukaryota</taxon>
        <taxon>Metazoa</taxon>
        <taxon>Chordata</taxon>
        <taxon>Craniata</taxon>
        <taxon>Vertebrata</taxon>
        <taxon>Euteleostomi</taxon>
        <taxon>Amphibia</taxon>
        <taxon>Batrachia</taxon>
        <taxon>Anura</taxon>
        <taxon>Neobatrachia</taxon>
        <taxon>Hyloidea</taxon>
        <taxon>Eleutherodactylidae</taxon>
        <taxon>Eleutherodactylinae</taxon>
        <taxon>Eleutherodactylus</taxon>
        <taxon>Eleutherodactylus</taxon>
    </lineage>
</organism>
<dbReference type="Proteomes" id="UP000770717">
    <property type="component" value="Unassembled WGS sequence"/>
</dbReference>
<name>A0A8J6FS67_ELECQ</name>
<evidence type="ECO:0000313" key="3">
    <source>
        <dbReference type="Proteomes" id="UP000770717"/>
    </source>
</evidence>
<gene>
    <name evidence="2" type="ORF">GDO78_000509</name>
</gene>
<evidence type="ECO:0000256" key="1">
    <source>
        <dbReference type="SAM" id="MobiDB-lite"/>
    </source>
</evidence>
<dbReference type="EMBL" id="WNTK01000001">
    <property type="protein sequence ID" value="KAG9492025.1"/>
    <property type="molecule type" value="Genomic_DNA"/>
</dbReference>
<sequence length="227" mass="24647">MKAKENQQEIPFMMSSLWKKLDLTLSQIRSMQESAAVSNHQRGLPTSHPVIQQTSTPIMATQYILRPLHTTGALQPIASSSFGGESTVQNNNSTSISLVEPAQSTSVVCTPRKPPPTATASPMRRKQDIQRRRRAAPLSSSTAASDGDLGECVDNLQALIDNNFPQMVIENAREKILSNKSLQEKLAESINKFLVSDSTAQSSKQADGTTAEQDTSIDEILGLQVAL</sequence>
<dbReference type="PANTHER" id="PTHR15087">
    <property type="entry name" value="PROTEIN NPAT"/>
    <property type="match status" value="1"/>
</dbReference>
<dbReference type="PANTHER" id="PTHR15087:SF14">
    <property type="entry name" value="PROTEIN NPAT"/>
    <property type="match status" value="1"/>
</dbReference>
<keyword evidence="3" id="KW-1185">Reference proteome</keyword>
<dbReference type="AlphaFoldDB" id="A0A8J6FS67"/>
<reference evidence="2" key="1">
    <citation type="thesis" date="2020" institute="ProQuest LLC" country="789 East Eisenhower Parkway, Ann Arbor, MI, USA">
        <title>Comparative Genomics and Chromosome Evolution.</title>
        <authorList>
            <person name="Mudd A.B."/>
        </authorList>
    </citation>
    <scope>NUCLEOTIDE SEQUENCE</scope>
    <source>
        <strain evidence="2">HN-11 Male</strain>
        <tissue evidence="2">Kidney and liver</tissue>
    </source>
</reference>
<comment type="caution">
    <text evidence="2">The sequence shown here is derived from an EMBL/GenBank/DDBJ whole genome shotgun (WGS) entry which is preliminary data.</text>
</comment>
<accession>A0A8J6FS67</accession>
<dbReference type="GO" id="GO:0003712">
    <property type="term" value="F:transcription coregulator activity"/>
    <property type="evidence" value="ECO:0007669"/>
    <property type="project" value="TreeGrafter"/>
</dbReference>
<feature type="region of interest" description="Disordered" evidence="1">
    <location>
        <begin position="103"/>
        <end position="147"/>
    </location>
</feature>
<dbReference type="OrthoDB" id="6287635at2759"/>
<evidence type="ECO:0000313" key="2">
    <source>
        <dbReference type="EMBL" id="KAG9492025.1"/>
    </source>
</evidence>
<dbReference type="InterPro" id="IPR052850">
    <property type="entry name" value="NPAT_LisH"/>
</dbReference>